<dbReference type="EMBL" id="CAQQ02390425">
    <property type="status" value="NOT_ANNOTATED_CDS"/>
    <property type="molecule type" value="Genomic_DNA"/>
</dbReference>
<dbReference type="STRING" id="36166.T1GMB3"/>
<dbReference type="GO" id="GO:0033179">
    <property type="term" value="C:proton-transporting V-type ATPase, V0 domain"/>
    <property type="evidence" value="ECO:0007669"/>
    <property type="project" value="InterPro"/>
</dbReference>
<proteinExistence type="inferred from homology"/>
<dbReference type="Pfam" id="PF01496">
    <property type="entry name" value="V_ATPase_I"/>
    <property type="match status" value="1"/>
</dbReference>
<keyword evidence="3 8" id="KW-0813">Transport</keyword>
<comment type="subcellular location">
    <subcellularLocation>
        <location evidence="1">Membrane</location>
        <topology evidence="1">Multi-pass membrane protein</topology>
    </subcellularLocation>
</comment>
<dbReference type="OMA" id="AILIIME"/>
<evidence type="ECO:0000256" key="1">
    <source>
        <dbReference type="ARBA" id="ARBA00004141"/>
    </source>
</evidence>
<evidence type="ECO:0000256" key="6">
    <source>
        <dbReference type="ARBA" id="ARBA00023065"/>
    </source>
</evidence>
<dbReference type="InterPro" id="IPR002490">
    <property type="entry name" value="V-ATPase_116kDa_su"/>
</dbReference>
<reference evidence="9" key="2">
    <citation type="submission" date="2015-06" db="UniProtKB">
        <authorList>
            <consortium name="EnsemblMetazoa"/>
        </authorList>
    </citation>
    <scope>IDENTIFICATION</scope>
</reference>
<dbReference type="GO" id="GO:0016471">
    <property type="term" value="C:vacuolar proton-transporting V-type ATPase complex"/>
    <property type="evidence" value="ECO:0007669"/>
    <property type="project" value="TreeGrafter"/>
</dbReference>
<keyword evidence="5 8" id="KW-1133">Transmembrane helix</keyword>
<evidence type="ECO:0000256" key="4">
    <source>
        <dbReference type="ARBA" id="ARBA00022692"/>
    </source>
</evidence>
<comment type="caution">
    <text evidence="8">Lacks conserved residue(s) required for the propagation of feature annotation.</text>
</comment>
<organism evidence="9 10">
    <name type="scientific">Megaselia scalaris</name>
    <name type="common">Humpbacked fly</name>
    <name type="synonym">Phora scalaris</name>
    <dbReference type="NCBI Taxonomy" id="36166"/>
    <lineage>
        <taxon>Eukaryota</taxon>
        <taxon>Metazoa</taxon>
        <taxon>Ecdysozoa</taxon>
        <taxon>Arthropoda</taxon>
        <taxon>Hexapoda</taxon>
        <taxon>Insecta</taxon>
        <taxon>Pterygota</taxon>
        <taxon>Neoptera</taxon>
        <taxon>Endopterygota</taxon>
        <taxon>Diptera</taxon>
        <taxon>Brachycera</taxon>
        <taxon>Muscomorpha</taxon>
        <taxon>Platypezoidea</taxon>
        <taxon>Phoridae</taxon>
        <taxon>Megaseliini</taxon>
        <taxon>Megaselia</taxon>
    </lineage>
</organism>
<keyword evidence="10" id="KW-1185">Reference proteome</keyword>
<feature type="transmembrane region" description="Helical" evidence="8">
    <location>
        <begin position="12"/>
        <end position="34"/>
    </location>
</feature>
<dbReference type="EnsemblMetazoa" id="MESCA004683-RA">
    <property type="protein sequence ID" value="MESCA004683-PA"/>
    <property type="gene ID" value="MESCA004683"/>
</dbReference>
<keyword evidence="7 8" id="KW-0472">Membrane</keyword>
<dbReference type="GO" id="GO:0005886">
    <property type="term" value="C:plasma membrane"/>
    <property type="evidence" value="ECO:0007669"/>
    <property type="project" value="TreeGrafter"/>
</dbReference>
<evidence type="ECO:0000256" key="8">
    <source>
        <dbReference type="RuleBase" id="RU361189"/>
    </source>
</evidence>
<reference evidence="10" key="1">
    <citation type="submission" date="2013-02" db="EMBL/GenBank/DDBJ databases">
        <authorList>
            <person name="Hughes D."/>
        </authorList>
    </citation>
    <scope>NUCLEOTIDE SEQUENCE</scope>
    <source>
        <strain>Durham</strain>
        <strain evidence="10">NC isolate 2 -- Noor lab</strain>
    </source>
</reference>
<keyword evidence="4 8" id="KW-0812">Transmembrane</keyword>
<dbReference type="GO" id="GO:0046961">
    <property type="term" value="F:proton-transporting ATPase activity, rotational mechanism"/>
    <property type="evidence" value="ECO:0007669"/>
    <property type="project" value="InterPro"/>
</dbReference>
<evidence type="ECO:0000313" key="10">
    <source>
        <dbReference type="Proteomes" id="UP000015102"/>
    </source>
</evidence>
<evidence type="ECO:0000313" key="9">
    <source>
        <dbReference type="EnsemblMetazoa" id="MESCA004683-PA"/>
    </source>
</evidence>
<evidence type="ECO:0000256" key="7">
    <source>
        <dbReference type="ARBA" id="ARBA00023136"/>
    </source>
</evidence>
<keyword evidence="8" id="KW-0375">Hydrogen ion transport</keyword>
<keyword evidence="6 8" id="KW-0406">Ion transport</keyword>
<sequence>MVMRQGLHGPEYYGGIILFFIFGAWAGLTVGILVMMEGLSAFLHTLRLHWVEFMSKFYQGT</sequence>
<dbReference type="Proteomes" id="UP000015102">
    <property type="component" value="Unassembled WGS sequence"/>
</dbReference>
<protein>
    <recommendedName>
        <fullName evidence="8">V-type proton ATPase subunit a</fullName>
    </recommendedName>
</protein>
<dbReference type="GO" id="GO:0051117">
    <property type="term" value="F:ATPase binding"/>
    <property type="evidence" value="ECO:0007669"/>
    <property type="project" value="TreeGrafter"/>
</dbReference>
<dbReference type="HOGENOM" id="CLU_193219_0_0_1"/>
<dbReference type="PANTHER" id="PTHR11629">
    <property type="entry name" value="VACUOLAR PROTON ATPASES"/>
    <property type="match status" value="1"/>
</dbReference>
<evidence type="ECO:0000256" key="5">
    <source>
        <dbReference type="ARBA" id="ARBA00022989"/>
    </source>
</evidence>
<name>T1GMB3_MEGSC</name>
<accession>T1GMB3</accession>
<evidence type="ECO:0000256" key="3">
    <source>
        <dbReference type="ARBA" id="ARBA00022448"/>
    </source>
</evidence>
<dbReference type="AlphaFoldDB" id="T1GMB3"/>
<dbReference type="GO" id="GO:0007035">
    <property type="term" value="P:vacuolar acidification"/>
    <property type="evidence" value="ECO:0007669"/>
    <property type="project" value="TreeGrafter"/>
</dbReference>
<comment type="similarity">
    <text evidence="2 8">Belongs to the V-ATPase 116 kDa subunit family.</text>
</comment>
<evidence type="ECO:0000256" key="2">
    <source>
        <dbReference type="ARBA" id="ARBA00009904"/>
    </source>
</evidence>
<comment type="function">
    <text evidence="8">Essential component of the vacuolar proton pump (V-ATPase), a multimeric enzyme that catalyzes the translocation of protons across the membranes. Required for assembly and activity of the V-ATPase.</text>
</comment>
<dbReference type="PANTHER" id="PTHR11629:SF63">
    <property type="entry name" value="V-TYPE PROTON ATPASE SUBUNIT A"/>
    <property type="match status" value="1"/>
</dbReference>